<reference evidence="8" key="1">
    <citation type="submission" date="2012-12" db="EMBL/GenBank/DDBJ databases">
        <authorList>
            <person name="Hellsten U."/>
            <person name="Grimwood J."/>
            <person name="Chapman J.A."/>
            <person name="Shapiro H."/>
            <person name="Aerts A."/>
            <person name="Otillar R.P."/>
            <person name="Terry A.Y."/>
            <person name="Boore J.L."/>
            <person name="Simakov O."/>
            <person name="Marletaz F."/>
            <person name="Cho S.-J."/>
            <person name="Edsinger-Gonzales E."/>
            <person name="Havlak P."/>
            <person name="Kuo D.-H."/>
            <person name="Larsson T."/>
            <person name="Lv J."/>
            <person name="Arendt D."/>
            <person name="Savage R."/>
            <person name="Osoegawa K."/>
            <person name="de Jong P."/>
            <person name="Lindberg D.R."/>
            <person name="Seaver E.C."/>
            <person name="Weisblat D.A."/>
            <person name="Putnam N.H."/>
            <person name="Grigoriev I.V."/>
            <person name="Rokhsar D.S."/>
        </authorList>
    </citation>
    <scope>NUCLEOTIDE SEQUENCE</scope>
    <source>
        <strain evidence="8">I ESC-2004</strain>
    </source>
</reference>
<dbReference type="InterPro" id="IPR048395">
    <property type="entry name" value="Glyco_hydro_31_C"/>
</dbReference>
<dbReference type="OMA" id="FMTDFGE"/>
<dbReference type="CDD" id="cd14752">
    <property type="entry name" value="GH31_N"/>
    <property type="match status" value="1"/>
</dbReference>
<dbReference type="Gene3D" id="2.60.40.1180">
    <property type="entry name" value="Golgi alpha-mannosidase II"/>
    <property type="match status" value="1"/>
</dbReference>
<dbReference type="OrthoDB" id="1334205at2759"/>
<accession>R7TXC2</accession>
<proteinExistence type="inferred from homology"/>
<gene>
    <name evidence="6" type="ORF">CAPTEDRAFT_204506</name>
</gene>
<dbReference type="SUPFAM" id="SSF51011">
    <property type="entry name" value="Glycosyl hydrolase domain"/>
    <property type="match status" value="1"/>
</dbReference>
<feature type="domain" description="Glycoside hydrolase family 31 TIM barrel" evidence="4">
    <location>
        <begin position="291"/>
        <end position="497"/>
    </location>
</feature>
<dbReference type="InterPro" id="IPR011013">
    <property type="entry name" value="Gal_mutarotase_sf_dom"/>
</dbReference>
<dbReference type="HOGENOM" id="CLU_017110_0_1_1"/>
<protein>
    <recommendedName>
        <fullName evidence="9">Glycoside hydrolase family 31 N-terminal domain-containing protein</fullName>
    </recommendedName>
</protein>
<sequence length="652" mass="74282">MRGARFSVGFVAWVFCHLHGNVLGYSTSNPPTGFQLKIDGENEFKVIVADQEVLSHTKNSPIVYIGNSELKEKLGLGYYYVKEDGYEFILTLHDGNKLQVKVHIYSTARNRLVIDVKEFPGGYDSVWIRMKSKPDEQIFGGGAQYEAADLKGRAIPIWSGEMDPNLPRWTETSIPRTLFPLAVFMSSKLCYFHIKGYNYAEVDFTQAEYHEILMFGKPMSIHYSCTPTMLEAIRRMSYSLLRRQHDPPTWLNNGAMISVDNITNVNDILQKAKSITTSVVWISNLSLWDSNDEISNLIDNLRSQGVHVLGTVDSCVPYHRPLYQVANDRDFFVRNNGHVQSNCDLIDLSNPEAFHWFKGIITSEFLERGFSGWYIETANGVALNASFHNGESGVNMHNRYTYLLTEASWEVIYDAEQLQRISFFTKTAAALSSRYNWMSWIDGDDLRQTLSATLSLGMSGLGLSHFDITTGSGDDEMIIRRAELAAFGGTFRLNGEEVLNLTDETLHRISIHLEVFRVLAKYTKLCLQDYRRSGFPLQRPLYVHYDRDPTAFEIHDQFLFGEDLLVAPVLEVGARSRKLYLPAGDWINLYDSALISGPLWTENEAPLGKMPVFYRKESPWQKTFQEVADLVNDGERTRRDLLTCERDICDGL</sequence>
<dbReference type="PANTHER" id="PTHR46959">
    <property type="entry name" value="SULFOQUINOVOSIDASE"/>
    <property type="match status" value="1"/>
</dbReference>
<name>R7TXC2_CAPTE</name>
<dbReference type="Proteomes" id="UP000014760">
    <property type="component" value="Unassembled WGS sequence"/>
</dbReference>
<evidence type="ECO:0000256" key="3">
    <source>
        <dbReference type="SAM" id="SignalP"/>
    </source>
</evidence>
<dbReference type="SUPFAM" id="SSF51445">
    <property type="entry name" value="(Trans)glycosidases"/>
    <property type="match status" value="1"/>
</dbReference>
<organism evidence="6">
    <name type="scientific">Capitella teleta</name>
    <name type="common">Polychaete worm</name>
    <dbReference type="NCBI Taxonomy" id="283909"/>
    <lineage>
        <taxon>Eukaryota</taxon>
        <taxon>Metazoa</taxon>
        <taxon>Spiralia</taxon>
        <taxon>Lophotrochozoa</taxon>
        <taxon>Annelida</taxon>
        <taxon>Polychaeta</taxon>
        <taxon>Sedentaria</taxon>
        <taxon>Scolecida</taxon>
        <taxon>Capitellidae</taxon>
        <taxon>Capitella</taxon>
    </lineage>
</organism>
<dbReference type="STRING" id="283909.R7TXC2"/>
<reference evidence="7" key="3">
    <citation type="submission" date="2015-06" db="UniProtKB">
        <authorList>
            <consortium name="EnsemblMetazoa"/>
        </authorList>
    </citation>
    <scope>IDENTIFICATION</scope>
</reference>
<dbReference type="InterPro" id="IPR013780">
    <property type="entry name" value="Glyco_hydro_b"/>
</dbReference>
<dbReference type="InterPro" id="IPR017853">
    <property type="entry name" value="GH"/>
</dbReference>
<keyword evidence="8" id="KW-1185">Reference proteome</keyword>
<keyword evidence="2" id="KW-0326">Glycosidase</keyword>
<evidence type="ECO:0000259" key="5">
    <source>
        <dbReference type="Pfam" id="PF21365"/>
    </source>
</evidence>
<dbReference type="Gene3D" id="3.20.20.80">
    <property type="entry name" value="Glycosidases"/>
    <property type="match status" value="1"/>
</dbReference>
<evidence type="ECO:0000313" key="7">
    <source>
        <dbReference type="EnsemblMetazoa" id="CapteP204506"/>
    </source>
</evidence>
<dbReference type="Pfam" id="PF21365">
    <property type="entry name" value="Glyco_hydro_31_3rd"/>
    <property type="match status" value="1"/>
</dbReference>
<dbReference type="SUPFAM" id="SSF74650">
    <property type="entry name" value="Galactose mutarotase-like"/>
    <property type="match status" value="1"/>
</dbReference>
<evidence type="ECO:0000256" key="1">
    <source>
        <dbReference type="ARBA" id="ARBA00007806"/>
    </source>
</evidence>
<dbReference type="InterPro" id="IPR052990">
    <property type="entry name" value="Sulfoquinovosidase_GH31"/>
</dbReference>
<evidence type="ECO:0000256" key="2">
    <source>
        <dbReference type="RuleBase" id="RU361185"/>
    </source>
</evidence>
<evidence type="ECO:0000259" key="4">
    <source>
        <dbReference type="Pfam" id="PF01055"/>
    </source>
</evidence>
<dbReference type="EnsemblMetazoa" id="CapteT204506">
    <property type="protein sequence ID" value="CapteP204506"/>
    <property type="gene ID" value="CapteG204506"/>
</dbReference>
<dbReference type="GO" id="GO:0030246">
    <property type="term" value="F:carbohydrate binding"/>
    <property type="evidence" value="ECO:0007669"/>
    <property type="project" value="InterPro"/>
</dbReference>
<keyword evidence="2" id="KW-0378">Hydrolase</keyword>
<feature type="domain" description="Glycosyl hydrolase family 31 C-terminal" evidence="5">
    <location>
        <begin position="534"/>
        <end position="617"/>
    </location>
</feature>
<evidence type="ECO:0008006" key="9">
    <source>
        <dbReference type="Google" id="ProtNLM"/>
    </source>
</evidence>
<dbReference type="EMBL" id="KB308011">
    <property type="protein sequence ID" value="ELT98349.1"/>
    <property type="molecule type" value="Genomic_DNA"/>
</dbReference>
<dbReference type="InterPro" id="IPR000322">
    <property type="entry name" value="Glyco_hydro_31_TIM"/>
</dbReference>
<feature type="signal peptide" evidence="3">
    <location>
        <begin position="1"/>
        <end position="24"/>
    </location>
</feature>
<evidence type="ECO:0000313" key="8">
    <source>
        <dbReference type="Proteomes" id="UP000014760"/>
    </source>
</evidence>
<evidence type="ECO:0000313" key="6">
    <source>
        <dbReference type="EMBL" id="ELT98349.1"/>
    </source>
</evidence>
<reference evidence="6 8" key="2">
    <citation type="journal article" date="2013" name="Nature">
        <title>Insights into bilaterian evolution from three spiralian genomes.</title>
        <authorList>
            <person name="Simakov O."/>
            <person name="Marletaz F."/>
            <person name="Cho S.J."/>
            <person name="Edsinger-Gonzales E."/>
            <person name="Havlak P."/>
            <person name="Hellsten U."/>
            <person name="Kuo D.H."/>
            <person name="Larsson T."/>
            <person name="Lv J."/>
            <person name="Arendt D."/>
            <person name="Savage R."/>
            <person name="Osoegawa K."/>
            <person name="de Jong P."/>
            <person name="Grimwood J."/>
            <person name="Chapman J.A."/>
            <person name="Shapiro H."/>
            <person name="Aerts A."/>
            <person name="Otillar R.P."/>
            <person name="Terry A.Y."/>
            <person name="Boore J.L."/>
            <person name="Grigoriev I.V."/>
            <person name="Lindberg D.R."/>
            <person name="Seaver E.C."/>
            <person name="Weisblat D.A."/>
            <person name="Putnam N.H."/>
            <person name="Rokhsar D.S."/>
        </authorList>
    </citation>
    <scope>NUCLEOTIDE SEQUENCE</scope>
    <source>
        <strain evidence="6 8">I ESC-2004</strain>
    </source>
</reference>
<comment type="similarity">
    <text evidence="1 2">Belongs to the glycosyl hydrolase 31 family.</text>
</comment>
<dbReference type="GO" id="GO:0090599">
    <property type="term" value="F:alpha-glucosidase activity"/>
    <property type="evidence" value="ECO:0007669"/>
    <property type="project" value="UniProtKB-ARBA"/>
</dbReference>
<feature type="chain" id="PRO_5008787435" description="Glycoside hydrolase family 31 N-terminal domain-containing protein" evidence="3">
    <location>
        <begin position="25"/>
        <end position="652"/>
    </location>
</feature>
<dbReference type="Gene3D" id="2.60.40.1760">
    <property type="entry name" value="glycosyl hydrolase (family 31)"/>
    <property type="match status" value="1"/>
</dbReference>
<keyword evidence="3" id="KW-0732">Signal</keyword>
<dbReference type="GO" id="GO:0005975">
    <property type="term" value="P:carbohydrate metabolic process"/>
    <property type="evidence" value="ECO:0007669"/>
    <property type="project" value="InterPro"/>
</dbReference>
<dbReference type="PANTHER" id="PTHR46959:SF2">
    <property type="entry name" value="SULFOQUINOVOSIDASE"/>
    <property type="match status" value="1"/>
</dbReference>
<dbReference type="Pfam" id="PF01055">
    <property type="entry name" value="Glyco_hydro_31_2nd"/>
    <property type="match status" value="1"/>
</dbReference>
<dbReference type="EMBL" id="AMQN01010498">
    <property type="status" value="NOT_ANNOTATED_CDS"/>
    <property type="molecule type" value="Genomic_DNA"/>
</dbReference>
<dbReference type="AlphaFoldDB" id="R7TXC2"/>